<dbReference type="InterPro" id="IPR024462">
    <property type="entry name" value="GH116_N"/>
</dbReference>
<evidence type="ECO:0000313" key="4">
    <source>
        <dbReference type="Proteomes" id="UP000184192"/>
    </source>
</evidence>
<gene>
    <name evidence="3" type="ORF">SAMN05444350_111114</name>
</gene>
<reference evidence="4" key="1">
    <citation type="submission" date="2016-11" db="EMBL/GenBank/DDBJ databases">
        <authorList>
            <person name="Varghese N."/>
            <person name="Submissions S."/>
        </authorList>
    </citation>
    <scope>NUCLEOTIDE SEQUENCE [LARGE SCALE GENOMIC DNA]</scope>
    <source>
        <strain evidence="4">DSM 26884</strain>
    </source>
</reference>
<protein>
    <submittedName>
        <fullName evidence="3">Uncharacterized protein, contains GBA2_N and DUF608 domains</fullName>
    </submittedName>
</protein>
<dbReference type="GO" id="GO:0005975">
    <property type="term" value="P:carbohydrate metabolic process"/>
    <property type="evidence" value="ECO:0007669"/>
    <property type="project" value="InterPro"/>
</dbReference>
<sequence length="899" mass="101630">MNKRTFVSLAFCLAGAFSLYGQEENQNNYGVEEANTKFTLQNGILGGKTNYDYLSLKDHEDVSGVPLGGIGVGNVNFAPSGKFTRIGINNIHTPIKRSEYSFFSLWTRKGNDKEAIRLVRDNATLYGMKGVEHTQYKGLFPTAELSYEGNDLKVAPVIRAYSGLVPHNVKDSSLPVVWFEVDLISQEDMEVSLAFSWEDFIGMFKDPESLEGFDNGQLLSEGRANLNNGENWPLREKAKTYVEPYQSENLKGLIQYAADSLQPRKLTFQNYVNQVVIAVEGEKNISYLPTYHADDDAWEQFRLNGEFTSSLVKSVLTEQAQSPAASVLAVKTQLKAGRKKTIRFMLAWYAPELHIDAAIASIGSYWPCGADYNKYYHNYFSNMESMLRYATSNRARIARQTAEWQKPVLDSSLPDWYKFKLINSGYVIYTNMVLTKGGDVMVNEGAMGGFAGTMDQRLSSHPFYQKFFTQLDRSEMDIFADSMDPEGYILHFIGHYYVGMGTVGGRVPTEKGWMLDNASGWIIQLVKDYEQTGDIEYLKGHLTDIKRVMAFLYSRAPKGSSIPVGPTTYDDFVHPPLYSYYAGVWLTTLKAYEAIGKAVGDERIVKQSQERFTASQKEAIAKLWNGRFFAYGCEPDGSKRLDNVLFTGQLAGQFLSRYCGWGDVYPMDIVKASIVSQCKISLSKSTDYYANKVWDINLNRGIDNKGSQCWPFYLESYTALAGMQAGFYEDAMDIMKHIQLVHLRKGWTWTQNLWNPSDITYMTAPVTWFSTDVLAGAGINIPRKELRLAPIVTGDKAINIPLFYPNFWGVVVADPQKKSITLKITKKYGKERISFNKVISEPAGLSASEKREIEIKEFVVEEGKTLDLSQYWDRIVDNRLEAPVLPEANKHDFRYVTIN</sequence>
<dbReference type="InterPro" id="IPR012341">
    <property type="entry name" value="6hp_glycosidase-like_sf"/>
</dbReference>
<dbReference type="Gene3D" id="1.50.10.10">
    <property type="match status" value="1"/>
</dbReference>
<accession>A0A1M6FAJ7</accession>
<dbReference type="eggNOG" id="COG4354">
    <property type="taxonomic scope" value="Bacteria"/>
</dbReference>
<keyword evidence="4" id="KW-1185">Reference proteome</keyword>
<evidence type="ECO:0000313" key="3">
    <source>
        <dbReference type="EMBL" id="SHI94695.1"/>
    </source>
</evidence>
<dbReference type="EMBL" id="FQZN01000011">
    <property type="protein sequence ID" value="SHI94695.1"/>
    <property type="molecule type" value="Genomic_DNA"/>
</dbReference>
<dbReference type="GeneID" id="92712208"/>
<proteinExistence type="predicted"/>
<dbReference type="SUPFAM" id="SSF48208">
    <property type="entry name" value="Six-hairpin glycosidases"/>
    <property type="match status" value="1"/>
</dbReference>
<dbReference type="AlphaFoldDB" id="A0A1M6FAJ7"/>
<organism evidence="3 4">
    <name type="scientific">Bacteroides stercorirosoris</name>
    <dbReference type="NCBI Taxonomy" id="871324"/>
    <lineage>
        <taxon>Bacteria</taxon>
        <taxon>Pseudomonadati</taxon>
        <taxon>Bacteroidota</taxon>
        <taxon>Bacteroidia</taxon>
        <taxon>Bacteroidales</taxon>
        <taxon>Bacteroidaceae</taxon>
        <taxon>Bacteroides</taxon>
    </lineage>
</organism>
<evidence type="ECO:0000259" key="2">
    <source>
        <dbReference type="Pfam" id="PF12215"/>
    </source>
</evidence>
<dbReference type="Proteomes" id="UP000184192">
    <property type="component" value="Unassembled WGS sequence"/>
</dbReference>
<dbReference type="Pfam" id="PF04685">
    <property type="entry name" value="DUF608"/>
    <property type="match status" value="1"/>
</dbReference>
<feature type="domain" description="Glycosyl-hydrolase family 116 catalytic region" evidence="1">
    <location>
        <begin position="516"/>
        <end position="678"/>
    </location>
</feature>
<evidence type="ECO:0000259" key="1">
    <source>
        <dbReference type="Pfam" id="PF04685"/>
    </source>
</evidence>
<dbReference type="InterPro" id="IPR052566">
    <property type="entry name" value="Non-lysos_glucosylceramidase"/>
</dbReference>
<dbReference type="InterPro" id="IPR006775">
    <property type="entry name" value="GH116_catalytic"/>
</dbReference>
<name>A0A1M6FAJ7_9BACE</name>
<dbReference type="Pfam" id="PF12215">
    <property type="entry name" value="Glyco_hydr_116N"/>
    <property type="match status" value="1"/>
</dbReference>
<dbReference type="InterPro" id="IPR008928">
    <property type="entry name" value="6-hairpin_glycosidase_sf"/>
</dbReference>
<dbReference type="GO" id="GO:0008422">
    <property type="term" value="F:beta-glucosidase activity"/>
    <property type="evidence" value="ECO:0007669"/>
    <property type="project" value="TreeGrafter"/>
</dbReference>
<dbReference type="RefSeq" id="WP_073313625.1">
    <property type="nucleotide sequence ID" value="NZ_FQZN01000011.1"/>
</dbReference>
<dbReference type="PANTHER" id="PTHR12654:SF0">
    <property type="entry name" value="NON-LYSOSOMAL GLUCOSYLCERAMIDASE"/>
    <property type="match status" value="1"/>
</dbReference>
<feature type="domain" description="Glycosyl-hydrolase family 116 N-terminal" evidence="2">
    <location>
        <begin position="64"/>
        <end position="396"/>
    </location>
</feature>
<dbReference type="PANTHER" id="PTHR12654">
    <property type="entry name" value="BILE ACID BETA-GLUCOSIDASE-RELATED"/>
    <property type="match status" value="1"/>
</dbReference>